<keyword evidence="1" id="KW-1133">Transmembrane helix</keyword>
<name>A0A3R7ISY6_9BURK</name>
<dbReference type="AlphaFoldDB" id="A0A3R7ISY6"/>
<dbReference type="RefSeq" id="WP_094438134.1">
    <property type="nucleotide sequence ID" value="NZ_AP024172.1"/>
</dbReference>
<organism evidence="2 3">
    <name type="scientific">Alicycliphilus denitrificans</name>
    <dbReference type="NCBI Taxonomy" id="179636"/>
    <lineage>
        <taxon>Bacteria</taxon>
        <taxon>Pseudomonadati</taxon>
        <taxon>Pseudomonadota</taxon>
        <taxon>Betaproteobacteria</taxon>
        <taxon>Burkholderiales</taxon>
        <taxon>Comamonadaceae</taxon>
        <taxon>Alicycliphilus</taxon>
    </lineage>
</organism>
<sequence>MAGSRKPAQEGGGSLWRAVRAVAWAMIGLRNGDEYRKDQTLLRPLQVVGIALVALFLLVLLLMGLVHWVA</sequence>
<gene>
    <name evidence="2" type="ORF">CE154_011125</name>
</gene>
<reference evidence="2 3" key="1">
    <citation type="submission" date="2018-09" db="EMBL/GenBank/DDBJ databases">
        <title>Genome comparison of Alicycliphilus sp. BQ1, a polyurethanolytic bacterium, with its closest phylogenetic relatives Alicycliphilus denitrificans BC and K601, unable to attack polyurethane.</title>
        <authorList>
            <person name="Loza-Tavera H."/>
            <person name="Lozano L."/>
            <person name="Cevallos M."/>
            <person name="Maya-Lucas O."/>
            <person name="Garcia-Mena J."/>
            <person name="Hernandez J."/>
        </authorList>
    </citation>
    <scope>NUCLEOTIDE SEQUENCE [LARGE SCALE GENOMIC DNA]</scope>
    <source>
        <strain evidence="2 3">BQ1</strain>
    </source>
</reference>
<dbReference type="Pfam" id="PF11174">
    <property type="entry name" value="DUF2970"/>
    <property type="match status" value="1"/>
</dbReference>
<keyword evidence="1" id="KW-0472">Membrane</keyword>
<evidence type="ECO:0000313" key="2">
    <source>
        <dbReference type="EMBL" id="RKJ96572.1"/>
    </source>
</evidence>
<evidence type="ECO:0000256" key="1">
    <source>
        <dbReference type="SAM" id="Phobius"/>
    </source>
</evidence>
<proteinExistence type="predicted"/>
<dbReference type="EMBL" id="NKDB02000002">
    <property type="protein sequence ID" value="RKJ96572.1"/>
    <property type="molecule type" value="Genomic_DNA"/>
</dbReference>
<comment type="caution">
    <text evidence="2">The sequence shown here is derived from an EMBL/GenBank/DDBJ whole genome shotgun (WGS) entry which is preliminary data.</text>
</comment>
<accession>A0A3R7ISY6</accession>
<dbReference type="InterPro" id="IPR021344">
    <property type="entry name" value="DUF2970"/>
</dbReference>
<dbReference type="Proteomes" id="UP000216225">
    <property type="component" value="Unassembled WGS sequence"/>
</dbReference>
<evidence type="ECO:0000313" key="3">
    <source>
        <dbReference type="Proteomes" id="UP000216225"/>
    </source>
</evidence>
<keyword evidence="1" id="KW-0812">Transmembrane</keyword>
<feature type="transmembrane region" description="Helical" evidence="1">
    <location>
        <begin position="45"/>
        <end position="69"/>
    </location>
</feature>
<protein>
    <submittedName>
        <fullName evidence="2">DUF2970 domain-containing protein</fullName>
    </submittedName>
</protein>